<dbReference type="OrthoDB" id="9789133at2"/>
<dbReference type="PANTHER" id="PTHR42967:SF1">
    <property type="entry name" value="MBL FOLD METALLO-HYDROLASE"/>
    <property type="match status" value="1"/>
</dbReference>
<dbReference type="eggNOG" id="COG2220">
    <property type="taxonomic scope" value="Bacteria"/>
</dbReference>
<dbReference type="KEGG" id="ccb:Clocel_0347"/>
<dbReference type="RefSeq" id="WP_010075106.1">
    <property type="nucleotide sequence ID" value="NC_014393.1"/>
</dbReference>
<sequence>MKIYFLGESSFILESNNHSRILIDPYNDFYHKELYNLPFDVVTISHHHPNHSYLKNLINKPLVIDTADYHATKDFLIKGIISYHDNVKGARRGKNIIFTYESDGYRLCHLGDLGHELSLEFLDFIGDVDVLMIPTGGNFTIGPTEAHNLCIALKPKVIFPMAYKTDSISYPLEGLDPFISKMKNGEKLLTNYFEITSPLTSLNRVIILNYSV</sequence>
<dbReference type="Proteomes" id="UP000002730">
    <property type="component" value="Chromosome"/>
</dbReference>
<dbReference type="PANTHER" id="PTHR42967">
    <property type="entry name" value="METAL DEPENDENT HYDROLASE"/>
    <property type="match status" value="1"/>
</dbReference>
<dbReference type="GO" id="GO:0016787">
    <property type="term" value="F:hydrolase activity"/>
    <property type="evidence" value="ECO:0007669"/>
    <property type="project" value="UniProtKB-KW"/>
</dbReference>
<dbReference type="AlphaFoldDB" id="D9SQ60"/>
<evidence type="ECO:0000313" key="2">
    <source>
        <dbReference type="Proteomes" id="UP000002730"/>
    </source>
</evidence>
<dbReference type="Gene3D" id="3.60.15.10">
    <property type="entry name" value="Ribonuclease Z/Hydroxyacylglutathione hydrolase-like"/>
    <property type="match status" value="1"/>
</dbReference>
<dbReference type="SUPFAM" id="SSF56281">
    <property type="entry name" value="Metallo-hydrolase/oxidoreductase"/>
    <property type="match status" value="1"/>
</dbReference>
<protein>
    <submittedName>
        <fullName evidence="1">Zinc-dependent hydrolase</fullName>
    </submittedName>
</protein>
<gene>
    <name evidence="1" type="ordered locus">Clocel_0347</name>
</gene>
<dbReference type="InterPro" id="IPR036866">
    <property type="entry name" value="RibonucZ/Hydroxyglut_hydro"/>
</dbReference>
<dbReference type="Pfam" id="PF13483">
    <property type="entry name" value="Lactamase_B_3"/>
    <property type="match status" value="1"/>
</dbReference>
<organism evidence="1 2">
    <name type="scientific">Clostridium cellulovorans (strain ATCC 35296 / DSM 3052 / OCM 3 / 743B)</name>
    <dbReference type="NCBI Taxonomy" id="573061"/>
    <lineage>
        <taxon>Bacteria</taxon>
        <taxon>Bacillati</taxon>
        <taxon>Bacillota</taxon>
        <taxon>Clostridia</taxon>
        <taxon>Eubacteriales</taxon>
        <taxon>Clostridiaceae</taxon>
        <taxon>Clostridium</taxon>
    </lineage>
</organism>
<name>D9SQ60_CLOC7</name>
<reference evidence="1 2" key="1">
    <citation type="submission" date="2010-08" db="EMBL/GenBank/DDBJ databases">
        <title>Complete sequence of Clostridium cellulovorans 743B.</title>
        <authorList>
            <consortium name="US DOE Joint Genome Institute"/>
            <person name="Lucas S."/>
            <person name="Copeland A."/>
            <person name="Lapidus A."/>
            <person name="Cheng J.-F."/>
            <person name="Bruce D."/>
            <person name="Goodwin L."/>
            <person name="Pitluck S."/>
            <person name="Chertkov O."/>
            <person name="Detter J.C."/>
            <person name="Han C."/>
            <person name="Tapia R."/>
            <person name="Land M."/>
            <person name="Hauser L."/>
            <person name="Chang Y.-J."/>
            <person name="Jeffries C."/>
            <person name="Kyrpides N."/>
            <person name="Ivanova N."/>
            <person name="Mikhailova N."/>
            <person name="Hemme C.L."/>
            <person name="Woyke T."/>
        </authorList>
    </citation>
    <scope>NUCLEOTIDE SEQUENCE [LARGE SCALE GENOMIC DNA]</scope>
    <source>
        <strain evidence="2">ATCC 35296 / DSM 3052 / OCM 3 / 743B</strain>
    </source>
</reference>
<proteinExistence type="predicted"/>
<dbReference type="EMBL" id="CP002160">
    <property type="protein sequence ID" value="ADL50127.1"/>
    <property type="molecule type" value="Genomic_DNA"/>
</dbReference>
<evidence type="ECO:0000313" key="1">
    <source>
        <dbReference type="EMBL" id="ADL50127.1"/>
    </source>
</evidence>
<keyword evidence="1" id="KW-0378">Hydrolase</keyword>
<dbReference type="STRING" id="573061.Clocel_0347"/>
<keyword evidence="2" id="KW-1185">Reference proteome</keyword>
<dbReference type="HOGENOM" id="CLU_070010_3_0_9"/>
<accession>D9SQ60</accession>